<feature type="transmembrane region" description="Helical" evidence="6">
    <location>
        <begin position="72"/>
        <end position="94"/>
    </location>
</feature>
<dbReference type="EMBL" id="BAAAFR010000001">
    <property type="protein sequence ID" value="GAA0309402.1"/>
    <property type="molecule type" value="Genomic_DNA"/>
</dbReference>
<keyword evidence="2" id="KW-1003">Cell membrane</keyword>
<keyword evidence="5 6" id="KW-0472">Membrane</keyword>
<dbReference type="RefSeq" id="WP_201504143.1">
    <property type="nucleotide sequence ID" value="NZ_BAAAFR010000001.1"/>
</dbReference>
<evidence type="ECO:0000256" key="1">
    <source>
        <dbReference type="ARBA" id="ARBA00004651"/>
    </source>
</evidence>
<dbReference type="Proteomes" id="UP001501787">
    <property type="component" value="Unassembled WGS sequence"/>
</dbReference>
<dbReference type="InterPro" id="IPR005538">
    <property type="entry name" value="LrgA/CidA"/>
</dbReference>
<dbReference type="Pfam" id="PF03788">
    <property type="entry name" value="LrgA"/>
    <property type="match status" value="1"/>
</dbReference>
<comment type="caution">
    <text evidence="7">The sequence shown here is derived from an EMBL/GenBank/DDBJ whole genome shotgun (WGS) entry which is preliminary data.</text>
</comment>
<name>A0ABN0VL49_9GAMM</name>
<gene>
    <name evidence="7" type="ORF">GCM10009129_03240</name>
</gene>
<evidence type="ECO:0000313" key="7">
    <source>
        <dbReference type="EMBL" id="GAA0309402.1"/>
    </source>
</evidence>
<reference evidence="7 8" key="1">
    <citation type="journal article" date="2019" name="Int. J. Syst. Evol. Microbiol.">
        <title>The Global Catalogue of Microorganisms (GCM) 10K type strain sequencing project: providing services to taxonomists for standard genome sequencing and annotation.</title>
        <authorList>
            <consortium name="The Broad Institute Genomics Platform"/>
            <consortium name="The Broad Institute Genome Sequencing Center for Infectious Disease"/>
            <person name="Wu L."/>
            <person name="Ma J."/>
        </authorList>
    </citation>
    <scope>NUCLEOTIDE SEQUENCE [LARGE SCALE GENOMIC DNA]</scope>
    <source>
        <strain evidence="7 8">JCM 16343</strain>
    </source>
</reference>
<evidence type="ECO:0000256" key="2">
    <source>
        <dbReference type="ARBA" id="ARBA00022475"/>
    </source>
</evidence>
<keyword evidence="8" id="KW-1185">Reference proteome</keyword>
<organism evidence="7 8">
    <name type="scientific">Psychrobacter aestuarii</name>
    <dbReference type="NCBI Taxonomy" id="556327"/>
    <lineage>
        <taxon>Bacteria</taxon>
        <taxon>Pseudomonadati</taxon>
        <taxon>Pseudomonadota</taxon>
        <taxon>Gammaproteobacteria</taxon>
        <taxon>Moraxellales</taxon>
        <taxon>Moraxellaceae</taxon>
        <taxon>Psychrobacter</taxon>
    </lineage>
</organism>
<evidence type="ECO:0000256" key="3">
    <source>
        <dbReference type="ARBA" id="ARBA00022692"/>
    </source>
</evidence>
<evidence type="ECO:0000256" key="4">
    <source>
        <dbReference type="ARBA" id="ARBA00022989"/>
    </source>
</evidence>
<feature type="transmembrane region" description="Helical" evidence="6">
    <location>
        <begin position="12"/>
        <end position="38"/>
    </location>
</feature>
<keyword evidence="4 6" id="KW-1133">Transmembrane helix</keyword>
<comment type="subcellular location">
    <subcellularLocation>
        <location evidence="1">Cell membrane</location>
        <topology evidence="1">Multi-pass membrane protein</topology>
    </subcellularLocation>
</comment>
<evidence type="ECO:0000256" key="5">
    <source>
        <dbReference type="ARBA" id="ARBA00023136"/>
    </source>
</evidence>
<accession>A0ABN0VL49</accession>
<evidence type="ECO:0000313" key="8">
    <source>
        <dbReference type="Proteomes" id="UP001501787"/>
    </source>
</evidence>
<sequence>MTTQAATALPRWAGIVITLALVILVRESAVLICSALGIDKAANIVGMVVMFALLMLWRWRRGLPSWLTGASNVLLVDSGFAFLPVSAGAGIILLSMGNELWAVLATVIISTLLPMWGLAHLAQRSLKDTPSAQTRPPQRGQS</sequence>
<feature type="transmembrane region" description="Helical" evidence="6">
    <location>
        <begin position="100"/>
        <end position="119"/>
    </location>
</feature>
<evidence type="ECO:0008006" key="9">
    <source>
        <dbReference type="Google" id="ProtNLM"/>
    </source>
</evidence>
<feature type="transmembrane region" description="Helical" evidence="6">
    <location>
        <begin position="44"/>
        <end position="60"/>
    </location>
</feature>
<keyword evidence="3 6" id="KW-0812">Transmembrane</keyword>
<evidence type="ECO:0000256" key="6">
    <source>
        <dbReference type="SAM" id="Phobius"/>
    </source>
</evidence>
<protein>
    <recommendedName>
        <fullName evidence="9">CidA/LrgA family protein</fullName>
    </recommendedName>
</protein>
<proteinExistence type="predicted"/>